<dbReference type="PROSITE" id="PS50181">
    <property type="entry name" value="FBOX"/>
    <property type="match status" value="1"/>
</dbReference>
<evidence type="ECO:0000313" key="3">
    <source>
        <dbReference type="Proteomes" id="UP000594263"/>
    </source>
</evidence>
<dbReference type="PANTHER" id="PTHR31672:SF13">
    <property type="entry name" value="F-BOX PROTEIN CPR30-LIKE"/>
    <property type="match status" value="1"/>
</dbReference>
<dbReference type="InterPro" id="IPR036047">
    <property type="entry name" value="F-box-like_dom_sf"/>
</dbReference>
<dbReference type="AlphaFoldDB" id="A0A7N0UFS0"/>
<dbReference type="OMA" id="HNITRLY"/>
<dbReference type="CDD" id="cd22157">
    <property type="entry name" value="F-box_AtFBW1-like"/>
    <property type="match status" value="1"/>
</dbReference>
<evidence type="ECO:0000313" key="2">
    <source>
        <dbReference type="EnsemblPlants" id="Kaladp0067s0069.1.v1.1.CDS.1"/>
    </source>
</evidence>
<dbReference type="InterPro" id="IPR001810">
    <property type="entry name" value="F-box_dom"/>
</dbReference>
<dbReference type="EnsemblPlants" id="Kaladp0067s0069.1.v1.1">
    <property type="protein sequence ID" value="Kaladp0067s0069.1.v1.1.CDS.1"/>
    <property type="gene ID" value="Kaladp0067s0069.v1.1"/>
</dbReference>
<name>A0A7N0UFS0_KALFE</name>
<dbReference type="Pfam" id="PF07734">
    <property type="entry name" value="FBA_1"/>
    <property type="match status" value="1"/>
</dbReference>
<feature type="domain" description="F-box" evidence="1">
    <location>
        <begin position="11"/>
        <end position="56"/>
    </location>
</feature>
<dbReference type="InterPro" id="IPR050796">
    <property type="entry name" value="SCF_F-box_component"/>
</dbReference>
<proteinExistence type="predicted"/>
<dbReference type="Gramene" id="Kaladp0067s0069.1.v1.1">
    <property type="protein sequence ID" value="Kaladp0067s0069.1.v1.1.CDS.1"/>
    <property type="gene ID" value="Kaladp0067s0069.v1.1"/>
</dbReference>
<dbReference type="NCBIfam" id="TIGR01640">
    <property type="entry name" value="F_box_assoc_1"/>
    <property type="match status" value="1"/>
</dbReference>
<dbReference type="Proteomes" id="UP000594263">
    <property type="component" value="Unplaced"/>
</dbReference>
<dbReference type="InterPro" id="IPR006527">
    <property type="entry name" value="F-box-assoc_dom_typ1"/>
</dbReference>
<dbReference type="SUPFAM" id="SSF81383">
    <property type="entry name" value="F-box domain"/>
    <property type="match status" value="1"/>
</dbReference>
<reference evidence="2" key="1">
    <citation type="submission" date="2021-01" db="UniProtKB">
        <authorList>
            <consortium name="EnsemblPlants"/>
        </authorList>
    </citation>
    <scope>IDENTIFICATION</scope>
</reference>
<dbReference type="SMART" id="SM00256">
    <property type="entry name" value="FBOX"/>
    <property type="match status" value="1"/>
</dbReference>
<dbReference type="PANTHER" id="PTHR31672">
    <property type="entry name" value="BNACNNG10540D PROTEIN"/>
    <property type="match status" value="1"/>
</dbReference>
<dbReference type="Pfam" id="PF00646">
    <property type="entry name" value="F-box"/>
    <property type="match status" value="1"/>
</dbReference>
<organism evidence="2 3">
    <name type="scientific">Kalanchoe fedtschenkoi</name>
    <name type="common">Lavender scallops</name>
    <name type="synonym">South American air plant</name>
    <dbReference type="NCBI Taxonomy" id="63787"/>
    <lineage>
        <taxon>Eukaryota</taxon>
        <taxon>Viridiplantae</taxon>
        <taxon>Streptophyta</taxon>
        <taxon>Embryophyta</taxon>
        <taxon>Tracheophyta</taxon>
        <taxon>Spermatophyta</taxon>
        <taxon>Magnoliopsida</taxon>
        <taxon>eudicotyledons</taxon>
        <taxon>Gunneridae</taxon>
        <taxon>Pentapetalae</taxon>
        <taxon>Saxifragales</taxon>
        <taxon>Crassulaceae</taxon>
        <taxon>Kalanchoe</taxon>
    </lineage>
</organism>
<evidence type="ECO:0000259" key="1">
    <source>
        <dbReference type="PROSITE" id="PS50181"/>
    </source>
</evidence>
<protein>
    <recommendedName>
        <fullName evidence="1">F-box domain-containing protein</fullName>
    </recommendedName>
</protein>
<accession>A0A7N0UFS0</accession>
<dbReference type="InterPro" id="IPR017451">
    <property type="entry name" value="F-box-assoc_interact_dom"/>
</dbReference>
<keyword evidence="3" id="KW-1185">Reference proteome</keyword>
<sequence>MSQEEEEDDEKTMLPNLPHDVIVEILSRLPVASLGRFKLVSKPWNFLISSRKFIEMHLKKSSCHGEDSCKFRVLMSAYPAWSLICERLDDAGEDDGKKMVQLPCSDSVFSPFKEMTAYDDSCDVIGACNGLVCFNLEAEKAPKQSAIVWNPSTGEHRHVSEDWVESVVEIDENRPPDFDHFSGYFETFGFGYDSSADEYKIVKLTLQNDQSGVARIDILSVGTNKLVKIWDRICGYVRTECGLFVHGALHWNLYKEQKTSSAGVFYILSFNFEKEKLEEQAIPFPSKDGTNALHNITRLYKLGGKLSVIVIPTNSDSSHSSEVESDHLVDNYEIWVMQEYGVPSSWIKLISVDVSVSSSFLPLYMSRNEGILAVGFCGEIVMHDTKQKTCRALNIPGISERKGSLNIYCELVYSESLVSPYTMPNRKWREEEI</sequence>
<dbReference type="Gene3D" id="1.20.1280.50">
    <property type="match status" value="1"/>
</dbReference>